<reference evidence="2 3" key="1">
    <citation type="submission" date="2013-04" db="EMBL/GenBank/DDBJ databases">
        <title>Shimia sp. 22II-S11-Z10 Genome Sequencing.</title>
        <authorList>
            <person name="Lai Q."/>
            <person name="Li G."/>
            <person name="Shao Z."/>
        </authorList>
    </citation>
    <scope>NUCLEOTIDE SEQUENCE [LARGE SCALE GENOMIC DNA]</scope>
    <source>
        <strain evidence="3">22II-S11-Z10</strain>
    </source>
</reference>
<dbReference type="EMBL" id="AQQY01000002">
    <property type="protein sequence ID" value="KCV82855.1"/>
    <property type="molecule type" value="Genomic_DNA"/>
</dbReference>
<dbReference type="Proteomes" id="UP000024836">
    <property type="component" value="Unassembled WGS sequence"/>
</dbReference>
<gene>
    <name evidence="2" type="ORF">ATO10_04577</name>
</gene>
<sequence length="263" mass="29667">MCHLVRLVLFFLCLCAAPALASDRLTFSTGGIARFPNSQQDDDTGNAMIEAWAKANYAFGPQGLSFFLRGKFISDSVQYDYNNAQTLGVGLAYKLKMGKDSSLTFTLRHDWYERYHSGSHEKGWRFLIDYFYIDFQKVDAGARMWGLPHDATLFKIWANLTYPDTLSDGDHNIVVTSGAEYAARLDLPGNKWQLSPFVALNLSWDKDDNSYNNKLQPGLGVKLRWPLPGGDIHAGVRYRGDYRWGSGSFEHGPGLFVGWYSSF</sequence>
<keyword evidence="1" id="KW-0732">Signal</keyword>
<dbReference type="RefSeq" id="WP_035248704.1">
    <property type="nucleotide sequence ID" value="NZ_AQQY01000002.1"/>
</dbReference>
<feature type="signal peptide" evidence="1">
    <location>
        <begin position="1"/>
        <end position="21"/>
    </location>
</feature>
<keyword evidence="3" id="KW-1185">Reference proteome</keyword>
<evidence type="ECO:0000313" key="2">
    <source>
        <dbReference type="EMBL" id="KCV82855.1"/>
    </source>
</evidence>
<name>A0A058ZNQ3_9RHOB</name>
<organism evidence="2 3">
    <name type="scientific">Actibacterium atlanticum</name>
    <dbReference type="NCBI Taxonomy" id="1461693"/>
    <lineage>
        <taxon>Bacteria</taxon>
        <taxon>Pseudomonadati</taxon>
        <taxon>Pseudomonadota</taxon>
        <taxon>Alphaproteobacteria</taxon>
        <taxon>Rhodobacterales</taxon>
        <taxon>Roseobacteraceae</taxon>
        <taxon>Actibacterium</taxon>
    </lineage>
</organism>
<dbReference type="AlphaFoldDB" id="A0A058ZNQ3"/>
<evidence type="ECO:0000256" key="1">
    <source>
        <dbReference type="SAM" id="SignalP"/>
    </source>
</evidence>
<feature type="chain" id="PRO_5001566811" evidence="1">
    <location>
        <begin position="22"/>
        <end position="263"/>
    </location>
</feature>
<accession>A0A058ZNQ3</accession>
<comment type="caution">
    <text evidence="2">The sequence shown here is derived from an EMBL/GenBank/DDBJ whole genome shotgun (WGS) entry which is preliminary data.</text>
</comment>
<dbReference type="STRING" id="1461693.ATO10_04577"/>
<evidence type="ECO:0000313" key="3">
    <source>
        <dbReference type="Proteomes" id="UP000024836"/>
    </source>
</evidence>
<proteinExistence type="predicted"/>
<protein>
    <submittedName>
        <fullName evidence="2">Uncharacterized protein</fullName>
    </submittedName>
</protein>
<dbReference type="OrthoDB" id="7858498at2"/>